<dbReference type="GO" id="GO:0005525">
    <property type="term" value="F:GTP binding"/>
    <property type="evidence" value="ECO:0007669"/>
    <property type="project" value="UniProtKB-UniRule"/>
</dbReference>
<protein>
    <submittedName>
        <fullName evidence="12">(rape) hypothetical protein</fullName>
    </submittedName>
</protein>
<dbReference type="InterPro" id="IPR036525">
    <property type="entry name" value="Tubulin/FtsZ_GTPase_sf"/>
</dbReference>
<keyword evidence="4 10" id="KW-0493">Microtubule</keyword>
<keyword evidence="7 10" id="KW-0342">GTP-binding</keyword>
<dbReference type="PRINTS" id="PR01161">
    <property type="entry name" value="TUBULIN"/>
</dbReference>
<gene>
    <name evidence="12" type="ORF">DARMORV10_C06P18650.1</name>
</gene>
<evidence type="ECO:0000256" key="6">
    <source>
        <dbReference type="ARBA" id="ARBA00022842"/>
    </source>
</evidence>
<keyword evidence="8" id="KW-0963">Cytoplasm</keyword>
<evidence type="ECO:0000256" key="8">
    <source>
        <dbReference type="ARBA" id="ARBA00023212"/>
    </source>
</evidence>
<dbReference type="PROSITE" id="PS00227">
    <property type="entry name" value="TUBULIN"/>
    <property type="match status" value="1"/>
</dbReference>
<keyword evidence="6" id="KW-0460">Magnesium</keyword>
<evidence type="ECO:0000256" key="5">
    <source>
        <dbReference type="ARBA" id="ARBA00022741"/>
    </source>
</evidence>
<dbReference type="Gene3D" id="3.40.50.1440">
    <property type="entry name" value="Tubulin/FtsZ, GTPase domain"/>
    <property type="match status" value="2"/>
</dbReference>
<dbReference type="GO" id="GO:0005874">
    <property type="term" value="C:microtubule"/>
    <property type="evidence" value="ECO:0007669"/>
    <property type="project" value="UniProtKB-KW"/>
</dbReference>
<evidence type="ECO:0000313" key="12">
    <source>
        <dbReference type="EMBL" id="CAF2057839.1"/>
    </source>
</evidence>
<dbReference type="PROSITE" id="PS00228">
    <property type="entry name" value="TUBULIN_B_AUTOREG"/>
    <property type="match status" value="1"/>
</dbReference>
<dbReference type="PANTHER" id="PTHR11588">
    <property type="entry name" value="TUBULIN"/>
    <property type="match status" value="1"/>
</dbReference>
<dbReference type="Proteomes" id="UP001295469">
    <property type="component" value="Chromosome C06"/>
</dbReference>
<evidence type="ECO:0000256" key="1">
    <source>
        <dbReference type="ARBA" id="ARBA00001946"/>
    </source>
</evidence>
<evidence type="ECO:0000256" key="7">
    <source>
        <dbReference type="ARBA" id="ARBA00023134"/>
    </source>
</evidence>
<reference evidence="12" key="1">
    <citation type="submission" date="2021-01" db="EMBL/GenBank/DDBJ databases">
        <authorList>
            <consortium name="Genoscope - CEA"/>
            <person name="William W."/>
        </authorList>
    </citation>
    <scope>NUCLEOTIDE SEQUENCE</scope>
</reference>
<comment type="function">
    <text evidence="9">Tubulin is the major constituent of microtubules, a cylinder consisting of laterally associated linear protofilaments composed of alpha- and beta-tubulin heterodimers. Microtubules grow by the addition of GTP-tubulin dimers to the microtubule end, where a stabilizing cap forms. Below the cap, tubulin dimers are in GDP-bound state, owing to GTPase activity of alpha-tubulin.</text>
</comment>
<dbReference type="InterPro" id="IPR000217">
    <property type="entry name" value="Tubulin"/>
</dbReference>
<dbReference type="InterPro" id="IPR017975">
    <property type="entry name" value="Tubulin_CS"/>
</dbReference>
<comment type="cofactor">
    <cofactor evidence="1">
        <name>Mg(2+)</name>
        <dbReference type="ChEBI" id="CHEBI:18420"/>
    </cofactor>
</comment>
<dbReference type="EMBL" id="HG994370">
    <property type="protein sequence ID" value="CAF2057839.1"/>
    <property type="molecule type" value="Genomic_DNA"/>
</dbReference>
<dbReference type="InterPro" id="IPR003008">
    <property type="entry name" value="Tubulin_FtsZ_GTPase"/>
</dbReference>
<proteinExistence type="inferred from homology"/>
<dbReference type="InterPro" id="IPR020850">
    <property type="entry name" value="GED_dom"/>
</dbReference>
<comment type="subcellular location">
    <subcellularLocation>
        <location evidence="2">Cytoplasm</location>
        <location evidence="2">Cytoskeleton</location>
    </subcellularLocation>
</comment>
<evidence type="ECO:0000256" key="2">
    <source>
        <dbReference type="ARBA" id="ARBA00004245"/>
    </source>
</evidence>
<name>A0A816QCB7_BRANA</name>
<sequence length="289" mass="32504">MREILHIQGGQCGNQIGAKFWEVICDEHGIDHTGQYVGDAPLKLERIDVCFNEASGGKYVPRTVLMDLEPGTMDSLRSGPYGFQVCHSLGGGTGSGMGTLLISKIREEYPDLYGKSGSPVDHMSCFGDVARRFQETDLDEATKGKQYIHSCLRFFFLNSEVFLHCLRIHSGADPCKFFSPLVSMTNYLDRSLDDLKLYHAHLLQKAFGMKMRIAAYWPIVLQRIIDSISMHLHLSVNYLVNSRFQTEIIAEMVDFGGGGRVERMLRGDEQEKEIMKSRIGLLKDSVEVV</sequence>
<comment type="similarity">
    <text evidence="3 10">Belongs to the tubulin family.</text>
</comment>
<evidence type="ECO:0000256" key="10">
    <source>
        <dbReference type="RuleBase" id="RU000352"/>
    </source>
</evidence>
<accession>A0A816QCB7</accession>
<evidence type="ECO:0000256" key="9">
    <source>
        <dbReference type="ARBA" id="ARBA00034296"/>
    </source>
</evidence>
<dbReference type="InterPro" id="IPR013838">
    <property type="entry name" value="Beta-tubulin_BS"/>
</dbReference>
<dbReference type="AlphaFoldDB" id="A0A816QCB7"/>
<dbReference type="GO" id="GO:0007017">
    <property type="term" value="P:microtubule-based process"/>
    <property type="evidence" value="ECO:0007669"/>
    <property type="project" value="InterPro"/>
</dbReference>
<keyword evidence="5 10" id="KW-0547">Nucleotide-binding</keyword>
<evidence type="ECO:0000256" key="3">
    <source>
        <dbReference type="ARBA" id="ARBA00009636"/>
    </source>
</evidence>
<evidence type="ECO:0000259" key="11">
    <source>
        <dbReference type="PROSITE" id="PS51388"/>
    </source>
</evidence>
<evidence type="ECO:0000256" key="4">
    <source>
        <dbReference type="ARBA" id="ARBA00022701"/>
    </source>
</evidence>
<organism evidence="12">
    <name type="scientific">Brassica napus</name>
    <name type="common">Rape</name>
    <dbReference type="NCBI Taxonomy" id="3708"/>
    <lineage>
        <taxon>Eukaryota</taxon>
        <taxon>Viridiplantae</taxon>
        <taxon>Streptophyta</taxon>
        <taxon>Embryophyta</taxon>
        <taxon>Tracheophyta</taxon>
        <taxon>Spermatophyta</taxon>
        <taxon>Magnoliopsida</taxon>
        <taxon>eudicotyledons</taxon>
        <taxon>Gunneridae</taxon>
        <taxon>Pentapetalae</taxon>
        <taxon>rosids</taxon>
        <taxon>malvids</taxon>
        <taxon>Brassicales</taxon>
        <taxon>Brassicaceae</taxon>
        <taxon>Brassiceae</taxon>
        <taxon>Brassica</taxon>
    </lineage>
</organism>
<dbReference type="FunFam" id="3.40.50.1440:FF:000089">
    <property type="entry name" value="Tubulin, beta 6 class V"/>
    <property type="match status" value="1"/>
</dbReference>
<feature type="domain" description="GED" evidence="11">
    <location>
        <begin position="206"/>
        <end position="289"/>
    </location>
</feature>
<dbReference type="PROSITE" id="PS51388">
    <property type="entry name" value="GED"/>
    <property type="match status" value="1"/>
</dbReference>
<dbReference type="SUPFAM" id="SSF52490">
    <property type="entry name" value="Tubulin nucleotide-binding domain-like"/>
    <property type="match status" value="1"/>
</dbReference>
<keyword evidence="8" id="KW-0206">Cytoskeleton</keyword>
<dbReference type="Pfam" id="PF00091">
    <property type="entry name" value="Tubulin"/>
    <property type="match status" value="1"/>
</dbReference>